<gene>
    <name evidence="4" type="ORF">CYLTODRAFT_444798</name>
</gene>
<feature type="transmembrane region" description="Helical" evidence="2">
    <location>
        <begin position="25"/>
        <end position="48"/>
    </location>
</feature>
<keyword evidence="2" id="KW-0812">Transmembrane</keyword>
<keyword evidence="1 4" id="KW-0378">Hydrolase</keyword>
<keyword evidence="2" id="KW-1133">Transmembrane helix</keyword>
<dbReference type="Pfam" id="PF07859">
    <property type="entry name" value="Abhydrolase_3"/>
    <property type="match status" value="1"/>
</dbReference>
<dbReference type="Gene3D" id="3.40.50.1820">
    <property type="entry name" value="alpha/beta hydrolase"/>
    <property type="match status" value="1"/>
</dbReference>
<dbReference type="EMBL" id="KN880560">
    <property type="protein sequence ID" value="KIY66247.1"/>
    <property type="molecule type" value="Genomic_DNA"/>
</dbReference>
<feature type="domain" description="Alpha/beta hydrolase fold-3" evidence="3">
    <location>
        <begin position="150"/>
        <end position="263"/>
    </location>
</feature>
<proteinExistence type="predicted"/>
<dbReference type="AlphaFoldDB" id="A0A0D7B6Y9"/>
<protein>
    <submittedName>
        <fullName evidence="4">Alpha/beta-hydrolase</fullName>
    </submittedName>
</protein>
<dbReference type="OrthoDB" id="2152029at2759"/>
<keyword evidence="5" id="KW-1185">Reference proteome</keyword>
<dbReference type="InterPro" id="IPR050300">
    <property type="entry name" value="GDXG_lipolytic_enzyme"/>
</dbReference>
<evidence type="ECO:0000259" key="3">
    <source>
        <dbReference type="Pfam" id="PF07859"/>
    </source>
</evidence>
<name>A0A0D7B6Y9_9AGAR</name>
<dbReference type="GO" id="GO:0016787">
    <property type="term" value="F:hydrolase activity"/>
    <property type="evidence" value="ECO:0007669"/>
    <property type="project" value="UniProtKB-KW"/>
</dbReference>
<accession>A0A0D7B6Y9</accession>
<dbReference type="PANTHER" id="PTHR48081:SF26">
    <property type="entry name" value="ALPHA_BETA HYDROLASE FOLD-3 DOMAIN-CONTAINING PROTEIN"/>
    <property type="match status" value="1"/>
</dbReference>
<dbReference type="InterPro" id="IPR029058">
    <property type="entry name" value="AB_hydrolase_fold"/>
</dbReference>
<keyword evidence="2" id="KW-0472">Membrane</keyword>
<organism evidence="4 5">
    <name type="scientific">Cylindrobasidium torrendii FP15055 ss-10</name>
    <dbReference type="NCBI Taxonomy" id="1314674"/>
    <lineage>
        <taxon>Eukaryota</taxon>
        <taxon>Fungi</taxon>
        <taxon>Dikarya</taxon>
        <taxon>Basidiomycota</taxon>
        <taxon>Agaricomycotina</taxon>
        <taxon>Agaricomycetes</taxon>
        <taxon>Agaricomycetidae</taxon>
        <taxon>Agaricales</taxon>
        <taxon>Marasmiineae</taxon>
        <taxon>Physalacriaceae</taxon>
        <taxon>Cylindrobasidium</taxon>
    </lineage>
</organism>
<dbReference type="Proteomes" id="UP000054007">
    <property type="component" value="Unassembled WGS sequence"/>
</dbReference>
<reference evidence="4 5" key="1">
    <citation type="journal article" date="2015" name="Fungal Genet. Biol.">
        <title>Evolution of novel wood decay mechanisms in Agaricales revealed by the genome sequences of Fistulina hepatica and Cylindrobasidium torrendii.</title>
        <authorList>
            <person name="Floudas D."/>
            <person name="Held B.W."/>
            <person name="Riley R."/>
            <person name="Nagy L.G."/>
            <person name="Koehler G."/>
            <person name="Ransdell A.S."/>
            <person name="Younus H."/>
            <person name="Chow J."/>
            <person name="Chiniquy J."/>
            <person name="Lipzen A."/>
            <person name="Tritt A."/>
            <person name="Sun H."/>
            <person name="Haridas S."/>
            <person name="LaButti K."/>
            <person name="Ohm R.A."/>
            <person name="Kues U."/>
            <person name="Blanchette R.A."/>
            <person name="Grigoriev I.V."/>
            <person name="Minto R.E."/>
            <person name="Hibbett D.S."/>
        </authorList>
    </citation>
    <scope>NUCLEOTIDE SEQUENCE [LARGE SCALE GENOMIC DNA]</scope>
    <source>
        <strain evidence="4 5">FP15055 ss-10</strain>
    </source>
</reference>
<evidence type="ECO:0000256" key="2">
    <source>
        <dbReference type="SAM" id="Phobius"/>
    </source>
</evidence>
<evidence type="ECO:0000313" key="5">
    <source>
        <dbReference type="Proteomes" id="UP000054007"/>
    </source>
</evidence>
<sequence length="512" mass="58436">MLYDKTPAPYEHFTHLPYAHEPWKAIYTFGRLITTLLLVPCWVVYYGLLPRRFRPRESWGIKQLIYVLFTRRISKVTEMAGVTFATRDPDAEPDKPLKETRFEWADPLPEDLRRGAIRDIMYQVPCKRVGMFVWPKTVPKIEVEEPIIGLFMHGGGYCHMSAHESCRPSNIPRRLMKEGRFAEIYNIEYRLLQHAPWPAVLIDAATAYTHVSAKYPNAKLVLIGDSSGGNLVLALTRWIRDQGVLRMPTGLLLLSPSCDTSHAFPDVPSAYVPRPNADTDYLTDAPEPRALLQRTFLGFKHRPHTIGSEQIHPEGSDQMDRYLKIFFKMRRRGKVLRADTGSSIFSTASMLSFADDSKQDVCAEKKEEDRRLREIIHSEYVSPASPKVLTRWGHEVDLYDGTKDGPALTAMIKNLGMAPGTPIAELPPSIRPTEHLGLFKAFPTSMVVVGDAERLTCEVGNLTRAMVRDGVHVHERWVKDAVHDILMIPPGWWDEKIREEVWADINKWTDEL</sequence>
<dbReference type="SUPFAM" id="SSF53474">
    <property type="entry name" value="alpha/beta-Hydrolases"/>
    <property type="match status" value="1"/>
</dbReference>
<evidence type="ECO:0000256" key="1">
    <source>
        <dbReference type="ARBA" id="ARBA00022801"/>
    </source>
</evidence>
<dbReference type="STRING" id="1314674.A0A0D7B6Y9"/>
<dbReference type="InterPro" id="IPR013094">
    <property type="entry name" value="AB_hydrolase_3"/>
</dbReference>
<dbReference type="PANTHER" id="PTHR48081">
    <property type="entry name" value="AB HYDROLASE SUPERFAMILY PROTEIN C4A8.06C"/>
    <property type="match status" value="1"/>
</dbReference>
<evidence type="ECO:0000313" key="4">
    <source>
        <dbReference type="EMBL" id="KIY66247.1"/>
    </source>
</evidence>